<reference evidence="3" key="2">
    <citation type="journal article" date="2022" name="Sci. Rep.">
        <title>In silico prediction of the enzymes involved in the degradation of the herbicide molinate by Gulosibacter molinativorax ON4T.</title>
        <authorList>
            <person name="Lopes A.R."/>
            <person name="Bunin E."/>
            <person name="Viana A.T."/>
            <person name="Froufe H."/>
            <person name="Munoz-Merida A."/>
            <person name="Pinho D."/>
            <person name="Figueiredo J."/>
            <person name="Barroso C."/>
            <person name="Vaz-Moreira I."/>
            <person name="Bellanger X."/>
            <person name="Egas C."/>
            <person name="Nunes O.C."/>
        </authorList>
    </citation>
    <scope>NUCLEOTIDE SEQUENCE</scope>
    <source>
        <strain evidence="3">ON4</strain>
    </source>
</reference>
<evidence type="ECO:0000259" key="2">
    <source>
        <dbReference type="PROSITE" id="PS51819"/>
    </source>
</evidence>
<dbReference type="RefSeq" id="WP_106486581.1">
    <property type="nucleotide sequence ID" value="NZ_CP028426.1"/>
</dbReference>
<sequence length="290" mass="31429">MDAVTLRVGDLENMSSYYESALALVPIEERANREGVQRVLGRGDVPLIRLVETKGLPEVNLRSAGLFHTAFLFDTHASLAATVYSAASDQRSRFAGSSDHSVSEAFYFQDPENNGIELYIDRPRDQWHRNAAHEIDMTTTYLDPNAYLRTHLDENVLANAAKQVGVIGHVHLQVGDLATARDFYVDALGFEATLASYSGALFASAGGYHHHVAMNVWNSAGAAPRAATLGLGDVAVTVPAREDLDALVARLRAKNIQFEDSGNAVVARDPWNTQVTVALPAASAEDLLAR</sequence>
<feature type="domain" description="VOC" evidence="2">
    <location>
        <begin position="1"/>
        <end position="121"/>
    </location>
</feature>
<accession>A0ABT7C6S0</accession>
<keyword evidence="1" id="KW-0479">Metal-binding</keyword>
<dbReference type="InterPro" id="IPR004360">
    <property type="entry name" value="Glyas_Fos-R_dOase_dom"/>
</dbReference>
<dbReference type="InterPro" id="IPR037523">
    <property type="entry name" value="VOC_core"/>
</dbReference>
<protein>
    <submittedName>
        <fullName evidence="3">Glyoxalase</fullName>
    </submittedName>
</protein>
<keyword evidence="4" id="KW-1185">Reference proteome</keyword>
<feature type="domain" description="VOC" evidence="2">
    <location>
        <begin position="166"/>
        <end position="290"/>
    </location>
</feature>
<gene>
    <name evidence="3" type="ORF">C7K25_03100</name>
</gene>
<dbReference type="PROSITE" id="PS51819">
    <property type="entry name" value="VOC"/>
    <property type="match status" value="2"/>
</dbReference>
<dbReference type="PANTHER" id="PTHR43279">
    <property type="entry name" value="CATECHOL-2,3-DIOXYGENASE"/>
    <property type="match status" value="1"/>
</dbReference>
<comment type="caution">
    <text evidence="3">The sequence shown here is derived from an EMBL/GenBank/DDBJ whole genome shotgun (WGS) entry which is preliminary data.</text>
</comment>
<dbReference type="PROSITE" id="PS00934">
    <property type="entry name" value="GLYOXALASE_I_1"/>
    <property type="match status" value="1"/>
</dbReference>
<dbReference type="EMBL" id="PXVD01000004">
    <property type="protein sequence ID" value="MDJ1370366.1"/>
    <property type="molecule type" value="Genomic_DNA"/>
</dbReference>
<dbReference type="SUPFAM" id="SSF54593">
    <property type="entry name" value="Glyoxalase/Bleomycin resistance protein/Dihydroxybiphenyl dioxygenase"/>
    <property type="match status" value="2"/>
</dbReference>
<evidence type="ECO:0000313" key="3">
    <source>
        <dbReference type="EMBL" id="MDJ1370366.1"/>
    </source>
</evidence>
<dbReference type="PANTHER" id="PTHR43279:SF1">
    <property type="entry name" value="CATECHOL-2,3-DIOXYGENASE"/>
    <property type="match status" value="1"/>
</dbReference>
<dbReference type="Gene3D" id="3.10.180.10">
    <property type="entry name" value="2,3-Dihydroxybiphenyl 1,2-Dioxygenase, domain 1"/>
    <property type="match status" value="2"/>
</dbReference>
<dbReference type="Proteomes" id="UP001170379">
    <property type="component" value="Unassembled WGS sequence"/>
</dbReference>
<dbReference type="InterPro" id="IPR018146">
    <property type="entry name" value="Glyoxalase_1_CS"/>
</dbReference>
<name>A0ABT7C6S0_9MICO</name>
<organism evidence="3 4">
    <name type="scientific">Gulosibacter molinativorax</name>
    <dbReference type="NCBI Taxonomy" id="256821"/>
    <lineage>
        <taxon>Bacteria</taxon>
        <taxon>Bacillati</taxon>
        <taxon>Actinomycetota</taxon>
        <taxon>Actinomycetes</taxon>
        <taxon>Micrococcales</taxon>
        <taxon>Microbacteriaceae</taxon>
        <taxon>Gulosibacter</taxon>
    </lineage>
</organism>
<evidence type="ECO:0000313" key="4">
    <source>
        <dbReference type="Proteomes" id="UP001170379"/>
    </source>
</evidence>
<dbReference type="InterPro" id="IPR029068">
    <property type="entry name" value="Glyas_Bleomycin-R_OHBP_Dase"/>
</dbReference>
<proteinExistence type="predicted"/>
<dbReference type="Pfam" id="PF00903">
    <property type="entry name" value="Glyoxalase"/>
    <property type="match status" value="1"/>
</dbReference>
<evidence type="ECO:0000256" key="1">
    <source>
        <dbReference type="ARBA" id="ARBA00022723"/>
    </source>
</evidence>
<reference evidence="3" key="1">
    <citation type="submission" date="2018-03" db="EMBL/GenBank/DDBJ databases">
        <authorList>
            <person name="Nunes O.C."/>
            <person name="Lopes A.R."/>
            <person name="Froufe H."/>
            <person name="Munoz-Merida A."/>
            <person name="Barroso C."/>
            <person name="Egas C."/>
        </authorList>
    </citation>
    <scope>NUCLEOTIDE SEQUENCE</scope>
    <source>
        <strain evidence="3">ON4</strain>
    </source>
</reference>